<feature type="compositionally biased region" description="Basic residues" evidence="1">
    <location>
        <begin position="8"/>
        <end position="20"/>
    </location>
</feature>
<dbReference type="InParanoid" id="A0A286UND0"/>
<organism evidence="2 3">
    <name type="scientific">Pyrrhoderma noxium</name>
    <dbReference type="NCBI Taxonomy" id="2282107"/>
    <lineage>
        <taxon>Eukaryota</taxon>
        <taxon>Fungi</taxon>
        <taxon>Dikarya</taxon>
        <taxon>Basidiomycota</taxon>
        <taxon>Agaricomycotina</taxon>
        <taxon>Agaricomycetes</taxon>
        <taxon>Hymenochaetales</taxon>
        <taxon>Hymenochaetaceae</taxon>
        <taxon>Pyrrhoderma</taxon>
    </lineage>
</organism>
<dbReference type="AlphaFoldDB" id="A0A286UND0"/>
<feature type="compositionally biased region" description="Low complexity" evidence="1">
    <location>
        <begin position="194"/>
        <end position="206"/>
    </location>
</feature>
<keyword evidence="3" id="KW-1185">Reference proteome</keyword>
<comment type="caution">
    <text evidence="2">The sequence shown here is derived from an EMBL/GenBank/DDBJ whole genome shotgun (WGS) entry which is preliminary data.</text>
</comment>
<dbReference type="OrthoDB" id="3265011at2759"/>
<feature type="compositionally biased region" description="Polar residues" evidence="1">
    <location>
        <begin position="419"/>
        <end position="433"/>
    </location>
</feature>
<proteinExistence type="predicted"/>
<evidence type="ECO:0000256" key="1">
    <source>
        <dbReference type="SAM" id="MobiDB-lite"/>
    </source>
</evidence>
<sequence length="532" mass="59530">MLSGKVSKIFRRNSNRRRKEVPRPPTSDGTPLSPVIERASIGTSEIIRPVPPPHHHSSQQFSHHGSHYEDYPEELIEPQSRLYETFSASEAGSRHPAAHSVRDDDGLPSHRRYGSYGTVHSERGAHEPTILISPSVRSHSSHESSQRVAFAGAGNPGTHASTSAGVPRGVVSLSSRGDRAQPVPVMASTHRSDYTYPTQPTYTRQRQAPRRHASAPVAMPRAPTHQGDVIRQRLPYMIFVDDGHGLEIGNDVDGFMPYEEYLATAHLRETPMRDTYYVIPGSTVVEFHDESGRVLWRVDGRKYLTPTLRRRKYVIQDEYGRELFRIGNFKNRSSSGSKAPKVMYLNPESSSPFPQNTYNSFSRTPSSQTRSTTNHSRQMHYEPVPFSRGTLFEDARSISTVSSAPGIVVVNEEGEQVYDSRSNNQDQPSQHSVFISPRSRFANELIDRDTNANASTASATSTVMSDSHYDRDYDHDYDHAHNHGRDVYIDPEGTPVVVRSDRTAGTSRSSGTSSSSSDSLYSSHRQHHARRR</sequence>
<feature type="region of interest" description="Disordered" evidence="1">
    <location>
        <begin position="87"/>
        <end position="223"/>
    </location>
</feature>
<protein>
    <submittedName>
        <fullName evidence="2">Uncharacterized protein</fullName>
    </submittedName>
</protein>
<feature type="region of interest" description="Disordered" evidence="1">
    <location>
        <begin position="333"/>
        <end position="380"/>
    </location>
</feature>
<evidence type="ECO:0000313" key="3">
    <source>
        <dbReference type="Proteomes" id="UP000217199"/>
    </source>
</evidence>
<accession>A0A286UND0</accession>
<feature type="compositionally biased region" description="Basic and acidic residues" evidence="1">
    <location>
        <begin position="474"/>
        <end position="488"/>
    </location>
</feature>
<feature type="compositionally biased region" description="Polar residues" evidence="1">
    <location>
        <begin position="347"/>
        <end position="359"/>
    </location>
</feature>
<feature type="region of interest" description="Disordered" evidence="1">
    <location>
        <begin position="416"/>
        <end position="437"/>
    </location>
</feature>
<dbReference type="Proteomes" id="UP000217199">
    <property type="component" value="Unassembled WGS sequence"/>
</dbReference>
<gene>
    <name evidence="2" type="ORF">PNOK_0369700</name>
</gene>
<feature type="compositionally biased region" description="Low complexity" evidence="1">
    <location>
        <begin position="360"/>
        <end position="373"/>
    </location>
</feature>
<feature type="compositionally biased region" description="Low complexity" evidence="1">
    <location>
        <begin position="503"/>
        <end position="523"/>
    </location>
</feature>
<dbReference type="EMBL" id="NBII01000003">
    <property type="protein sequence ID" value="PAV21070.1"/>
    <property type="molecule type" value="Genomic_DNA"/>
</dbReference>
<evidence type="ECO:0000313" key="2">
    <source>
        <dbReference type="EMBL" id="PAV21070.1"/>
    </source>
</evidence>
<name>A0A286UND0_9AGAM</name>
<feature type="region of interest" description="Disordered" evidence="1">
    <location>
        <begin position="1"/>
        <end position="68"/>
    </location>
</feature>
<feature type="region of interest" description="Disordered" evidence="1">
    <location>
        <begin position="474"/>
        <end position="532"/>
    </location>
</feature>
<reference evidence="2 3" key="1">
    <citation type="journal article" date="2017" name="Mol. Ecol.">
        <title>Comparative and population genomic landscape of Phellinus noxius: A hypervariable fungus causing root rot in trees.</title>
        <authorList>
            <person name="Chung C.L."/>
            <person name="Lee T.J."/>
            <person name="Akiba M."/>
            <person name="Lee H.H."/>
            <person name="Kuo T.H."/>
            <person name="Liu D."/>
            <person name="Ke H.M."/>
            <person name="Yokoi T."/>
            <person name="Roa M.B."/>
            <person name="Lu M.J."/>
            <person name="Chang Y.Y."/>
            <person name="Ann P.J."/>
            <person name="Tsai J.N."/>
            <person name="Chen C.Y."/>
            <person name="Tzean S.S."/>
            <person name="Ota Y."/>
            <person name="Hattori T."/>
            <person name="Sahashi N."/>
            <person name="Liou R.F."/>
            <person name="Kikuchi T."/>
            <person name="Tsai I.J."/>
        </authorList>
    </citation>
    <scope>NUCLEOTIDE SEQUENCE [LARGE SCALE GENOMIC DNA]</scope>
    <source>
        <strain evidence="2 3">FFPRI411160</strain>
    </source>
</reference>